<feature type="domain" description="Aminoacyl-transfer RNA synthetases class-II family profile" evidence="6">
    <location>
        <begin position="612"/>
        <end position="930"/>
    </location>
</feature>
<dbReference type="Pfam" id="PF03129">
    <property type="entry name" value="HGTP_anticodon"/>
    <property type="match status" value="1"/>
</dbReference>
<organism evidence="7 8">
    <name type="scientific">Plasmodium gaboni</name>
    <dbReference type="NCBI Taxonomy" id="647221"/>
    <lineage>
        <taxon>Eukaryota</taxon>
        <taxon>Sar</taxon>
        <taxon>Alveolata</taxon>
        <taxon>Apicomplexa</taxon>
        <taxon>Aconoidasida</taxon>
        <taxon>Haemosporida</taxon>
        <taxon>Plasmodiidae</taxon>
        <taxon>Plasmodium</taxon>
        <taxon>Plasmodium (Laverania)</taxon>
    </lineage>
</organism>
<dbReference type="GO" id="GO:0016874">
    <property type="term" value="F:ligase activity"/>
    <property type="evidence" value="ECO:0007669"/>
    <property type="project" value="UniProtKB-KW"/>
</dbReference>
<protein>
    <recommendedName>
        <fullName evidence="2">histidine--tRNA ligase</fullName>
        <ecNumber evidence="2">6.1.1.21</ecNumber>
    </recommendedName>
</protein>
<dbReference type="PANTHER" id="PTHR11476:SF7">
    <property type="entry name" value="HISTIDINE--TRNA LIGASE"/>
    <property type="match status" value="1"/>
</dbReference>
<feature type="compositionally biased region" description="Low complexity" evidence="5">
    <location>
        <begin position="991"/>
        <end position="1011"/>
    </location>
</feature>
<evidence type="ECO:0000256" key="3">
    <source>
        <dbReference type="ARBA" id="ARBA00022741"/>
    </source>
</evidence>
<evidence type="ECO:0000256" key="2">
    <source>
        <dbReference type="ARBA" id="ARBA00012815"/>
    </source>
</evidence>
<dbReference type="EC" id="6.1.1.21" evidence="2"/>
<comment type="catalytic activity">
    <reaction evidence="4">
        <text>tRNA(His) + L-histidine + ATP = L-histidyl-tRNA(His) + AMP + diphosphate + H(+)</text>
        <dbReference type="Rhea" id="RHEA:17313"/>
        <dbReference type="Rhea" id="RHEA-COMP:9665"/>
        <dbReference type="Rhea" id="RHEA-COMP:9689"/>
        <dbReference type="ChEBI" id="CHEBI:15378"/>
        <dbReference type="ChEBI" id="CHEBI:30616"/>
        <dbReference type="ChEBI" id="CHEBI:33019"/>
        <dbReference type="ChEBI" id="CHEBI:57595"/>
        <dbReference type="ChEBI" id="CHEBI:78442"/>
        <dbReference type="ChEBI" id="CHEBI:78527"/>
        <dbReference type="ChEBI" id="CHEBI:456215"/>
        <dbReference type="EC" id="6.1.1.21"/>
    </reaction>
</comment>
<feature type="compositionally biased region" description="Basic and acidic residues" evidence="5">
    <location>
        <begin position="962"/>
        <end position="973"/>
    </location>
</feature>
<feature type="region of interest" description="Disordered" evidence="5">
    <location>
        <begin position="948"/>
        <end position="1012"/>
    </location>
</feature>
<dbReference type="InterPro" id="IPR036621">
    <property type="entry name" value="Anticodon-bd_dom_sf"/>
</dbReference>
<dbReference type="CDD" id="cd00773">
    <property type="entry name" value="HisRS-like_core"/>
    <property type="match status" value="1"/>
</dbReference>
<evidence type="ECO:0000256" key="4">
    <source>
        <dbReference type="ARBA" id="ARBA00047639"/>
    </source>
</evidence>
<evidence type="ECO:0000313" key="8">
    <source>
        <dbReference type="Proteomes" id="UP000831156"/>
    </source>
</evidence>
<comment type="similarity">
    <text evidence="1">Belongs to the class-II aminoacyl-tRNA synthetase family.</text>
</comment>
<accession>A0ABY1UUS3</accession>
<evidence type="ECO:0000256" key="1">
    <source>
        <dbReference type="ARBA" id="ARBA00008226"/>
    </source>
</evidence>
<proteinExistence type="inferred from homology"/>
<evidence type="ECO:0000256" key="5">
    <source>
        <dbReference type="SAM" id="MobiDB-lite"/>
    </source>
</evidence>
<dbReference type="InterPro" id="IPR045864">
    <property type="entry name" value="aa-tRNA-synth_II/BPL/LPL"/>
</dbReference>
<dbReference type="InterPro" id="IPR041715">
    <property type="entry name" value="HisRS-like_core"/>
</dbReference>
<keyword evidence="8" id="KW-1185">Reference proteome</keyword>
<name>A0ABY1UUS3_9APIC</name>
<dbReference type="InterPro" id="IPR006195">
    <property type="entry name" value="aa-tRNA-synth_II"/>
</dbReference>
<dbReference type="EMBL" id="LT969437">
    <property type="protein sequence ID" value="SOV19315.1"/>
    <property type="molecule type" value="Genomic_DNA"/>
</dbReference>
<keyword evidence="3" id="KW-0547">Nucleotide-binding</keyword>
<dbReference type="Proteomes" id="UP000831156">
    <property type="component" value="Chromosome 14"/>
</dbReference>
<evidence type="ECO:0000313" key="7">
    <source>
        <dbReference type="EMBL" id="SOV19315.1"/>
    </source>
</evidence>
<gene>
    <name evidence="7" type="ORF">PGABG01_1443900</name>
</gene>
<dbReference type="Pfam" id="PF13393">
    <property type="entry name" value="tRNA-synt_His"/>
    <property type="match status" value="1"/>
</dbReference>
<evidence type="ECO:0000259" key="6">
    <source>
        <dbReference type="PROSITE" id="PS50862"/>
    </source>
</evidence>
<keyword evidence="7" id="KW-0436">Ligase</keyword>
<dbReference type="Gene3D" id="3.40.50.800">
    <property type="entry name" value="Anticodon-binding domain"/>
    <property type="match status" value="1"/>
</dbReference>
<dbReference type="SUPFAM" id="SSF55681">
    <property type="entry name" value="Class II aaRS and biotin synthetases"/>
    <property type="match status" value="1"/>
</dbReference>
<reference evidence="7" key="1">
    <citation type="submission" date="2016-09" db="EMBL/GenBank/DDBJ databases">
        <authorList>
            <consortium name="Pathogen Informatics"/>
            <person name="Sun Q."/>
            <person name="Inoue M."/>
        </authorList>
    </citation>
    <scope>NUCLEOTIDE SEQUENCE</scope>
</reference>
<dbReference type="PROSITE" id="PS50862">
    <property type="entry name" value="AA_TRNA_LIGASE_II"/>
    <property type="match status" value="1"/>
</dbReference>
<dbReference type="Gene3D" id="3.30.930.10">
    <property type="entry name" value="Bira Bifunctional Protein, Domain 2"/>
    <property type="match status" value="1"/>
</dbReference>
<dbReference type="InterPro" id="IPR004154">
    <property type="entry name" value="Anticodon-bd"/>
</dbReference>
<dbReference type="PANTHER" id="PTHR11476">
    <property type="entry name" value="HISTIDYL-TRNA SYNTHETASE"/>
    <property type="match status" value="1"/>
</dbReference>
<dbReference type="SUPFAM" id="SSF52954">
    <property type="entry name" value="Class II aaRS ABD-related"/>
    <property type="match status" value="1"/>
</dbReference>
<sequence>MSISIYKSKIFNSKDIVDISIHEKKLKVEPSSFKDCFYRLNDKRINIEELENKIEYQLTNNEINNSYNNNSIKKEYIVEKDQNDGKCNKKKTNVIDLSLDNNLNYNMHLAYKNLEEIKCLYFFFLINILRFKNNLDLNVIRSICTHINNISNNDKNKNQKNILIHNIKEHSLYSLTLKDFFLSVLKNCGKKEYNLNDFNRSIHIVIEQSSVIFLNTYKIVSSCKYLTCCFANLLEVFNLNYDILFMNSFNNNINNSNIKSINNIVSNLKWMLHDSKIEKNSTLSKNFSSNILLYVYTQSKLIDECEYFMNVINQNFKNSIESFTYEYNEEMKSIHTYINILCNNMNQTFYIYLNNLLNMCKNIMPLYVEKLNEFLLSEEKIINHNENFKTPPVDGIILVHTEKHEHENKGDIKSNLVKIYEKNILDKIEFMFKQINEQIQKSNLPNYDIICNKKEENDNNHKNEYTHCNNNSPVDVLKKLNCVFIHISHLITDIILHLNILNDIRAYNKAIAQHMKQKKVSSCVHNVGVGCNEFKNFLYSFLSSENSLLLNESYINKEKKLVTSHFYDFLEKYFSPYKYEEELNEILLPKNINFNLKTAKGCKDFTGEDMQLRNIFFEYIKKKFLLHGAVEIDTPIFELKETLMNKYGEDSKLIFDLKDQGGESLSLRYDLTVPLYRFINTNNISHLKRFHIGKVYRRDEPSMNRGRFREFYQCDFDIVGKFDTLRTDFHILYIFWDILYNLRNVLGNFKCKLNHRKILEYMLLSCNIHKDKVKTVSSSIDKLDKITFQQFRDELLNDKGIHIEAIDKIEQYISKTLSLSPFLVIEFLRNDLNESTLNEEYKLQVQNCINHLEQIFDLLKHFNMLNQFSFDLSLARGLDYYTGIIFEFVLLSETNVGSVAAGGRYDFLIRNKRREYLPSVGASIGIERIITIAEEYIRKKNLFCKTKDETTNKDNKSNQNDENEKNDKNDKNDKNKKKQNISNKEIKPNKPKSNSNNNNNNNSNNNENSNKLNMKDSAVDVLVCNIKKDCFKEIVELCTKLWANDISTEFIYVKDQKIQKQLVYALEKQIPLVLIIGDEIEQGIVKLREITLDKEKSTGEKEININDCIQEIKKYFTHNFKWKQNITNMLFEKNQ</sequence>